<feature type="domain" description="DNA polymerase III beta sliding clamp C-terminal" evidence="13">
    <location>
        <begin position="251"/>
        <end position="365"/>
    </location>
</feature>
<feature type="domain" description="DNA polymerase III beta sliding clamp N-terminal" evidence="11">
    <location>
        <begin position="1"/>
        <end position="120"/>
    </location>
</feature>
<dbReference type="PANTHER" id="PTHR30478">
    <property type="entry name" value="DNA POLYMERASE III SUBUNIT BETA"/>
    <property type="match status" value="1"/>
</dbReference>
<comment type="subunit">
    <text evidence="10">Forms a ring-shaped head-to-tail homodimer around DNA.</text>
</comment>
<dbReference type="RefSeq" id="WP_074732190.1">
    <property type="nucleotide sequence ID" value="NZ_FNYK01000028.1"/>
</dbReference>
<dbReference type="CDD" id="cd00140">
    <property type="entry name" value="beta_clamp"/>
    <property type="match status" value="1"/>
</dbReference>
<proteinExistence type="inferred from homology"/>
<dbReference type="Pfam" id="PF02768">
    <property type="entry name" value="DNA_pol3_beta_3"/>
    <property type="match status" value="1"/>
</dbReference>
<accession>A0A1H6U9R8</accession>
<gene>
    <name evidence="14" type="ORF">SAMN04487834_102820</name>
</gene>
<sequence length="367" mass="40693">MKFNIKRTVLLNALSRVSRAVSLKSPLPVLTGIKFDLQTDGLVLTGSDSDISIQTKVTDDIEIIETGSVVLSSKYILEIVRKIASDTISFEILDGALTRIDGGSSQFNLNGTPAFDYPRIDFAKKGTLLQADSAILKRLIEETSFATSENETRPVLTGVNFHAANNQLTCIATDSYRLAQASSPLSEETVFNIIIPKKSLVEISRIIEKDENVDIYVEDKKVLFIIDDYMVLSRLIDGTFPDTSRLISDYYDFEMTVSSTALLGAIDRTTLLSDEAKNLVTLTMNPDRVLMTSNSQEVGSVEEDLPKAFYKGDPLNISFSGKYLSDAIRSINSDKVKLEFSGPMRPFIVKDLEKDDNIQVVLPVRTY</sequence>
<dbReference type="AlphaFoldDB" id="A0A1H6U9R8"/>
<dbReference type="GO" id="GO:0009360">
    <property type="term" value="C:DNA polymerase III complex"/>
    <property type="evidence" value="ECO:0007669"/>
    <property type="project" value="InterPro"/>
</dbReference>
<evidence type="ECO:0000259" key="12">
    <source>
        <dbReference type="Pfam" id="PF02767"/>
    </source>
</evidence>
<dbReference type="Pfam" id="PF00712">
    <property type="entry name" value="DNA_pol3_beta"/>
    <property type="match status" value="1"/>
</dbReference>
<dbReference type="SMART" id="SM00480">
    <property type="entry name" value="POL3Bc"/>
    <property type="match status" value="1"/>
</dbReference>
<dbReference type="GO" id="GO:0003677">
    <property type="term" value="F:DNA binding"/>
    <property type="evidence" value="ECO:0007669"/>
    <property type="project" value="UniProtKB-UniRule"/>
</dbReference>
<dbReference type="NCBIfam" id="TIGR00663">
    <property type="entry name" value="dnan"/>
    <property type="match status" value="1"/>
</dbReference>
<dbReference type="PIRSF" id="PIRSF000804">
    <property type="entry name" value="DNA_pol_III_b"/>
    <property type="match status" value="1"/>
</dbReference>
<feature type="domain" description="DNA polymerase III beta sliding clamp central" evidence="12">
    <location>
        <begin position="133"/>
        <end position="242"/>
    </location>
</feature>
<dbReference type="InterPro" id="IPR022634">
    <property type="entry name" value="DNA_polIII_beta_N"/>
</dbReference>
<evidence type="ECO:0000256" key="4">
    <source>
        <dbReference type="ARBA" id="ARBA00022490"/>
    </source>
</evidence>
<keyword evidence="6 10" id="KW-0548">Nucleotidyltransferase</keyword>
<name>A0A1H6U9R8_9FIRM</name>
<evidence type="ECO:0000256" key="8">
    <source>
        <dbReference type="ARBA" id="ARBA00022932"/>
    </source>
</evidence>
<keyword evidence="15" id="KW-1185">Reference proteome</keyword>
<dbReference type="GO" id="GO:0006271">
    <property type="term" value="P:DNA strand elongation involved in DNA replication"/>
    <property type="evidence" value="ECO:0007669"/>
    <property type="project" value="TreeGrafter"/>
</dbReference>
<comment type="similarity">
    <text evidence="2 10">Belongs to the beta sliding clamp family.</text>
</comment>
<dbReference type="EMBL" id="FNYK01000028">
    <property type="protein sequence ID" value="SEI85000.1"/>
    <property type="molecule type" value="Genomic_DNA"/>
</dbReference>
<dbReference type="PANTHER" id="PTHR30478:SF0">
    <property type="entry name" value="BETA SLIDING CLAMP"/>
    <property type="match status" value="1"/>
</dbReference>
<comment type="subcellular location">
    <subcellularLocation>
        <location evidence="1 10">Cytoplasm</location>
    </subcellularLocation>
</comment>
<dbReference type="InterPro" id="IPR001001">
    <property type="entry name" value="DNA_polIII_beta"/>
</dbReference>
<dbReference type="Pfam" id="PF02767">
    <property type="entry name" value="DNA_pol3_beta_2"/>
    <property type="match status" value="1"/>
</dbReference>
<evidence type="ECO:0000256" key="10">
    <source>
        <dbReference type="PIRNR" id="PIRNR000804"/>
    </source>
</evidence>
<evidence type="ECO:0000256" key="1">
    <source>
        <dbReference type="ARBA" id="ARBA00004496"/>
    </source>
</evidence>
<dbReference type="Gene3D" id="3.70.10.10">
    <property type="match status" value="1"/>
</dbReference>
<dbReference type="GO" id="GO:0008408">
    <property type="term" value="F:3'-5' exonuclease activity"/>
    <property type="evidence" value="ECO:0007669"/>
    <property type="project" value="InterPro"/>
</dbReference>
<dbReference type="InterPro" id="IPR022635">
    <property type="entry name" value="DNA_polIII_beta_C"/>
</dbReference>
<dbReference type="eggNOG" id="COG0592">
    <property type="taxonomic scope" value="Bacteria"/>
</dbReference>
<evidence type="ECO:0000259" key="13">
    <source>
        <dbReference type="Pfam" id="PF02768"/>
    </source>
</evidence>
<evidence type="ECO:0000313" key="14">
    <source>
        <dbReference type="EMBL" id="SEI85000.1"/>
    </source>
</evidence>
<keyword evidence="9" id="KW-0238">DNA-binding</keyword>
<comment type="function">
    <text evidence="10">Confers DNA tethering and processivity to DNA polymerases and other proteins. Acts as a clamp, forming a ring around DNA (a reaction catalyzed by the clamp-loading complex) which diffuses in an ATP-independent manner freely and bidirectionally along dsDNA. Initially characterized for its ability to contact the catalytic subunit of DNA polymerase III (Pol III), a complex, multichain enzyme responsible for most of the replicative synthesis in bacteria; Pol III exhibits 3'-5' exonuclease proofreading activity. The beta chain is required for initiation of replication as well as for processivity of DNA replication.</text>
</comment>
<keyword evidence="4 10" id="KW-0963">Cytoplasm</keyword>
<dbReference type="Gene3D" id="3.10.150.10">
    <property type="entry name" value="DNA Polymerase III, subunit A, domain 2"/>
    <property type="match status" value="1"/>
</dbReference>
<dbReference type="STRING" id="322505.SAMN04487836_10444"/>
<evidence type="ECO:0000256" key="9">
    <source>
        <dbReference type="ARBA" id="ARBA00023125"/>
    </source>
</evidence>
<evidence type="ECO:0000259" key="11">
    <source>
        <dbReference type="Pfam" id="PF00712"/>
    </source>
</evidence>
<keyword evidence="8 10" id="KW-0239">DNA-directed DNA polymerase</keyword>
<dbReference type="InterPro" id="IPR022637">
    <property type="entry name" value="DNA_polIII_beta_cen"/>
</dbReference>
<reference evidence="15" key="1">
    <citation type="submission" date="2016-10" db="EMBL/GenBank/DDBJ databases">
        <authorList>
            <person name="Varghese N."/>
        </authorList>
    </citation>
    <scope>NUCLEOTIDE SEQUENCE [LARGE SCALE GENOMIC DNA]</scope>
    <source>
        <strain evidence="15">DSM 20406</strain>
    </source>
</reference>
<dbReference type="GO" id="GO:0003887">
    <property type="term" value="F:DNA-directed DNA polymerase activity"/>
    <property type="evidence" value="ECO:0007669"/>
    <property type="project" value="UniProtKB-UniRule"/>
</dbReference>
<dbReference type="GO" id="GO:0005737">
    <property type="term" value="C:cytoplasm"/>
    <property type="evidence" value="ECO:0007669"/>
    <property type="project" value="UniProtKB-SubCell"/>
</dbReference>
<dbReference type="InterPro" id="IPR046938">
    <property type="entry name" value="DNA_clamp_sf"/>
</dbReference>
<evidence type="ECO:0000256" key="5">
    <source>
        <dbReference type="ARBA" id="ARBA00022679"/>
    </source>
</evidence>
<organism evidence="14 15">
    <name type="scientific">Sharpea azabuensis</name>
    <dbReference type="NCBI Taxonomy" id="322505"/>
    <lineage>
        <taxon>Bacteria</taxon>
        <taxon>Bacillati</taxon>
        <taxon>Bacillota</taxon>
        <taxon>Erysipelotrichia</taxon>
        <taxon>Erysipelotrichales</taxon>
        <taxon>Coprobacillaceae</taxon>
        <taxon>Sharpea</taxon>
    </lineage>
</organism>
<evidence type="ECO:0000256" key="3">
    <source>
        <dbReference type="ARBA" id="ARBA00021035"/>
    </source>
</evidence>
<dbReference type="OrthoDB" id="8421503at2"/>
<dbReference type="SUPFAM" id="SSF55979">
    <property type="entry name" value="DNA clamp"/>
    <property type="match status" value="3"/>
</dbReference>
<evidence type="ECO:0000256" key="2">
    <source>
        <dbReference type="ARBA" id="ARBA00010752"/>
    </source>
</evidence>
<evidence type="ECO:0000256" key="7">
    <source>
        <dbReference type="ARBA" id="ARBA00022705"/>
    </source>
</evidence>
<evidence type="ECO:0000256" key="6">
    <source>
        <dbReference type="ARBA" id="ARBA00022695"/>
    </source>
</evidence>
<protein>
    <recommendedName>
        <fullName evidence="3 10">Beta sliding clamp</fullName>
    </recommendedName>
</protein>
<dbReference type="Proteomes" id="UP000183028">
    <property type="component" value="Unassembled WGS sequence"/>
</dbReference>
<evidence type="ECO:0000313" key="15">
    <source>
        <dbReference type="Proteomes" id="UP000183028"/>
    </source>
</evidence>
<keyword evidence="7 10" id="KW-0235">DNA replication</keyword>
<keyword evidence="5 10" id="KW-0808">Transferase</keyword>